<comment type="similarity">
    <text evidence="1">Belongs to the FldB/FldC dehydratase alpha/beta subunit family.</text>
</comment>
<dbReference type="KEGG" id="ddf:DEFDS_1234"/>
<dbReference type="HOGENOM" id="CLU_833421_0_0_0"/>
<dbReference type="STRING" id="639282.DEFDS_1234"/>
<evidence type="ECO:0000313" key="2">
    <source>
        <dbReference type="EMBL" id="BAI80702.1"/>
    </source>
</evidence>
<dbReference type="PANTHER" id="PTHR30548:SF3">
    <property type="entry name" value="2-HYDROXYACYL-COA DEHYDRATASE"/>
    <property type="match status" value="1"/>
</dbReference>
<dbReference type="InterPro" id="IPR010327">
    <property type="entry name" value="FldB/FldC_alpha/beta"/>
</dbReference>
<sequence length="329" mass="38629">MNKVGFTTTIPVEIIFAAEKVPVDLNNIFITSKSPYKYIEKAEEDGLPRNTCSWIKGIYTAVFENGIDTVIGVIEGDCSNTHALIEIFRAKAKKVIPFAYPYGEKDKVNFLKHQIENLMKEMNVGWNKVKTIIDRIDKIREKLIKLDEYTVNGYVSGFENHLWLVTSTDFNSDYIRYEKELDKFLDEVSNRKPVNKKIRLGFIGVPTIFTDIYQFIEKRDCQIVFNEVQRQFSIPYIEDDYIERFVKYTYPYDIKFRLEDIKREIKNREIDGIIHYVQSFCYRQIQDMIIKEELDVPVITIEGNDPEGIDARTKIRLESFIEMLLSKKG</sequence>
<dbReference type="Gene3D" id="3.40.50.11890">
    <property type="match status" value="1"/>
</dbReference>
<gene>
    <name evidence="2" type="ordered locus">DEFDS_1234</name>
</gene>
<dbReference type="RefSeq" id="WP_013007949.1">
    <property type="nucleotide sequence ID" value="NC_013939.1"/>
</dbReference>
<accession>D3PDM9</accession>
<reference evidence="2 3" key="1">
    <citation type="journal article" date="2010" name="DNA Res.">
        <title>Bacterial lifestyle in a deep-sea hydrothermal vent chimney revealed by the genome sequence of the thermophilic bacterium Deferribacter desulfuricans SSM1.</title>
        <authorList>
            <person name="Takaki Y."/>
            <person name="Shimamura S."/>
            <person name="Nakagawa S."/>
            <person name="Fukuhara Y."/>
            <person name="Horikawa H."/>
            <person name="Ankai A."/>
            <person name="Harada T."/>
            <person name="Hosoyama A."/>
            <person name="Oguchi A."/>
            <person name="Fukui S."/>
            <person name="Fujita N."/>
            <person name="Takami H."/>
            <person name="Takai K."/>
        </authorList>
    </citation>
    <scope>NUCLEOTIDE SEQUENCE [LARGE SCALE GENOMIC DNA]</scope>
    <source>
        <strain evidence="3">DSM 14783 / JCM 11476 / NBRC 101012 / SSM1</strain>
    </source>
</reference>
<dbReference type="Pfam" id="PF06050">
    <property type="entry name" value="HGD-D"/>
    <property type="match status" value="1"/>
</dbReference>
<dbReference type="PANTHER" id="PTHR30548">
    <property type="entry name" value="2-HYDROXYGLUTARYL-COA DEHYDRATASE, D-COMPONENT-RELATED"/>
    <property type="match status" value="1"/>
</dbReference>
<keyword evidence="3" id="KW-1185">Reference proteome</keyword>
<evidence type="ECO:0000256" key="1">
    <source>
        <dbReference type="ARBA" id="ARBA00005806"/>
    </source>
</evidence>
<evidence type="ECO:0000313" key="3">
    <source>
        <dbReference type="Proteomes" id="UP000001520"/>
    </source>
</evidence>
<name>D3PDM9_DEFDS</name>
<organism evidence="2 3">
    <name type="scientific">Deferribacter desulfuricans (strain DSM 14783 / JCM 11476 / NBRC 101012 / SSM1)</name>
    <dbReference type="NCBI Taxonomy" id="639282"/>
    <lineage>
        <taxon>Bacteria</taxon>
        <taxon>Pseudomonadati</taxon>
        <taxon>Deferribacterota</taxon>
        <taxon>Deferribacteres</taxon>
        <taxon>Deferribacterales</taxon>
        <taxon>Deferribacteraceae</taxon>
        <taxon>Deferribacter</taxon>
    </lineage>
</organism>
<dbReference type="eggNOG" id="COG1775">
    <property type="taxonomic scope" value="Bacteria"/>
</dbReference>
<dbReference type="OrthoDB" id="9810278at2"/>
<dbReference type="Gene3D" id="3.40.50.11900">
    <property type="match status" value="1"/>
</dbReference>
<dbReference type="AlphaFoldDB" id="D3PDM9"/>
<dbReference type="EMBL" id="AP011529">
    <property type="protein sequence ID" value="BAI80702.1"/>
    <property type="molecule type" value="Genomic_DNA"/>
</dbReference>
<dbReference type="Proteomes" id="UP000001520">
    <property type="component" value="Chromosome"/>
</dbReference>
<proteinExistence type="inferred from homology"/>
<protein>
    <submittedName>
        <fullName evidence="2">2-hydroxyglutaryl-CoA dehydratase, D-component</fullName>
    </submittedName>
</protein>